<dbReference type="AlphaFoldDB" id="A0A699XSL8"/>
<protein>
    <submittedName>
        <fullName evidence="2">Uncharacterized protein</fullName>
    </submittedName>
</protein>
<proteinExistence type="predicted"/>
<gene>
    <name evidence="2" type="ORF">Tci_930993</name>
</gene>
<name>A0A699XSL8_TANCI</name>
<feature type="region of interest" description="Disordered" evidence="1">
    <location>
        <begin position="1"/>
        <end position="65"/>
    </location>
</feature>
<dbReference type="EMBL" id="BKCJ011860290">
    <property type="protein sequence ID" value="GFD59024.1"/>
    <property type="molecule type" value="Genomic_DNA"/>
</dbReference>
<reference evidence="2" key="1">
    <citation type="journal article" date="2019" name="Sci. Rep.">
        <title>Draft genome of Tanacetum cinerariifolium, the natural source of mosquito coil.</title>
        <authorList>
            <person name="Yamashiro T."/>
            <person name="Shiraishi A."/>
            <person name="Satake H."/>
            <person name="Nakayama K."/>
        </authorList>
    </citation>
    <scope>NUCLEOTIDE SEQUENCE</scope>
</reference>
<sequence length="65" mass="6574">GQNPTPCGPDTGAACPWPAATAAATGPAPGNSGPLPERSPESGFHWRPLSPRRSGAGLPRRTARC</sequence>
<accession>A0A699XSL8</accession>
<organism evidence="2">
    <name type="scientific">Tanacetum cinerariifolium</name>
    <name type="common">Dalmatian daisy</name>
    <name type="synonym">Chrysanthemum cinerariifolium</name>
    <dbReference type="NCBI Taxonomy" id="118510"/>
    <lineage>
        <taxon>Eukaryota</taxon>
        <taxon>Viridiplantae</taxon>
        <taxon>Streptophyta</taxon>
        <taxon>Embryophyta</taxon>
        <taxon>Tracheophyta</taxon>
        <taxon>Spermatophyta</taxon>
        <taxon>Magnoliopsida</taxon>
        <taxon>eudicotyledons</taxon>
        <taxon>Gunneridae</taxon>
        <taxon>Pentapetalae</taxon>
        <taxon>asterids</taxon>
        <taxon>campanulids</taxon>
        <taxon>Asterales</taxon>
        <taxon>Asteraceae</taxon>
        <taxon>Asteroideae</taxon>
        <taxon>Anthemideae</taxon>
        <taxon>Anthemidinae</taxon>
        <taxon>Tanacetum</taxon>
    </lineage>
</organism>
<comment type="caution">
    <text evidence="2">The sequence shown here is derived from an EMBL/GenBank/DDBJ whole genome shotgun (WGS) entry which is preliminary data.</text>
</comment>
<feature type="compositionally biased region" description="Low complexity" evidence="1">
    <location>
        <begin position="11"/>
        <end position="30"/>
    </location>
</feature>
<evidence type="ECO:0000313" key="2">
    <source>
        <dbReference type="EMBL" id="GFD59024.1"/>
    </source>
</evidence>
<evidence type="ECO:0000256" key="1">
    <source>
        <dbReference type="SAM" id="MobiDB-lite"/>
    </source>
</evidence>
<feature type="non-terminal residue" evidence="2">
    <location>
        <position position="1"/>
    </location>
</feature>
<feature type="non-terminal residue" evidence="2">
    <location>
        <position position="65"/>
    </location>
</feature>